<protein>
    <submittedName>
        <fullName evidence="2">SAM-dependent methyltransferase</fullName>
    </submittedName>
</protein>
<dbReference type="AlphaFoldDB" id="A0A418VAF4"/>
<dbReference type="Proteomes" id="UP000286287">
    <property type="component" value="Unassembled WGS sequence"/>
</dbReference>
<reference evidence="2 3" key="1">
    <citation type="submission" date="2018-09" db="EMBL/GenBank/DDBJ databases">
        <authorList>
            <person name="Zhu H."/>
        </authorList>
    </citation>
    <scope>NUCLEOTIDE SEQUENCE [LARGE SCALE GENOMIC DNA]</scope>
    <source>
        <strain evidence="2 3">K2S05-167</strain>
    </source>
</reference>
<sequence length="231" mass="25742">MQVADDFNSWIRFAAFRQRSTEMSLNERDALLSFQLGQDWPHDPLLNAVNLPDHLDVLDIGAGEGRLLNFLSMRGHQGKRTGLDPHPGPRVQQGYAEELPFPDSSFDVVFMIRMLLHCLDPLQALAQAQRVLRPGGELIVGVQGHLHLHRLWRQVGHVTSKRGAEEPVQELLSAAGLSARRLEVTLPLPLNNLDAANLLSTYDLKADLKAFSFPLADTLHLVIFLVQKKGA</sequence>
<comment type="caution">
    <text evidence="2">The sequence shown here is derived from an EMBL/GenBank/DDBJ whole genome shotgun (WGS) entry which is preliminary data.</text>
</comment>
<dbReference type="Gene3D" id="3.40.50.150">
    <property type="entry name" value="Vaccinia Virus protein VP39"/>
    <property type="match status" value="1"/>
</dbReference>
<dbReference type="InterPro" id="IPR050508">
    <property type="entry name" value="Methyltransf_Superfamily"/>
</dbReference>
<evidence type="ECO:0000313" key="3">
    <source>
        <dbReference type="Proteomes" id="UP000286287"/>
    </source>
</evidence>
<name>A0A418VAF4_9DEIO</name>
<dbReference type="GO" id="GO:0032259">
    <property type="term" value="P:methylation"/>
    <property type="evidence" value="ECO:0007669"/>
    <property type="project" value="UniProtKB-KW"/>
</dbReference>
<dbReference type="GO" id="GO:0008757">
    <property type="term" value="F:S-adenosylmethionine-dependent methyltransferase activity"/>
    <property type="evidence" value="ECO:0007669"/>
    <property type="project" value="InterPro"/>
</dbReference>
<evidence type="ECO:0000259" key="1">
    <source>
        <dbReference type="Pfam" id="PF08241"/>
    </source>
</evidence>
<dbReference type="PANTHER" id="PTHR42912">
    <property type="entry name" value="METHYLTRANSFERASE"/>
    <property type="match status" value="1"/>
</dbReference>
<keyword evidence="2" id="KW-0489">Methyltransferase</keyword>
<proteinExistence type="predicted"/>
<dbReference type="InterPro" id="IPR029063">
    <property type="entry name" value="SAM-dependent_MTases_sf"/>
</dbReference>
<organism evidence="2 3">
    <name type="scientific">Deinococcus cavernae</name>
    <dbReference type="NCBI Taxonomy" id="2320857"/>
    <lineage>
        <taxon>Bacteria</taxon>
        <taxon>Thermotogati</taxon>
        <taxon>Deinococcota</taxon>
        <taxon>Deinococci</taxon>
        <taxon>Deinococcales</taxon>
        <taxon>Deinococcaceae</taxon>
        <taxon>Deinococcus</taxon>
    </lineage>
</organism>
<dbReference type="CDD" id="cd02440">
    <property type="entry name" value="AdoMet_MTases"/>
    <property type="match status" value="1"/>
</dbReference>
<gene>
    <name evidence="2" type="ORF">D3875_17365</name>
</gene>
<keyword evidence="3" id="KW-1185">Reference proteome</keyword>
<keyword evidence="2" id="KW-0808">Transferase</keyword>
<evidence type="ECO:0000313" key="2">
    <source>
        <dbReference type="EMBL" id="RJF73049.1"/>
    </source>
</evidence>
<dbReference type="Pfam" id="PF08241">
    <property type="entry name" value="Methyltransf_11"/>
    <property type="match status" value="1"/>
</dbReference>
<feature type="domain" description="Methyltransferase type 11" evidence="1">
    <location>
        <begin position="58"/>
        <end position="140"/>
    </location>
</feature>
<accession>A0A418VAF4</accession>
<dbReference type="InterPro" id="IPR013216">
    <property type="entry name" value="Methyltransf_11"/>
</dbReference>
<dbReference type="SUPFAM" id="SSF53335">
    <property type="entry name" value="S-adenosyl-L-methionine-dependent methyltransferases"/>
    <property type="match status" value="1"/>
</dbReference>
<dbReference type="EMBL" id="QYUJ01000014">
    <property type="protein sequence ID" value="RJF73049.1"/>
    <property type="molecule type" value="Genomic_DNA"/>
</dbReference>